<evidence type="ECO:0000313" key="3">
    <source>
        <dbReference type="EMBL" id="PCG13734.1"/>
    </source>
</evidence>
<dbReference type="PROSITE" id="PS51257">
    <property type="entry name" value="PROKAR_LIPOPROTEIN"/>
    <property type="match status" value="1"/>
</dbReference>
<evidence type="ECO:0000313" key="4">
    <source>
        <dbReference type="Proteomes" id="UP000218323"/>
    </source>
</evidence>
<keyword evidence="3" id="KW-0503">Monooxygenase</keyword>
<feature type="domain" description="FAD-binding" evidence="2">
    <location>
        <begin position="6"/>
        <end position="127"/>
    </location>
</feature>
<evidence type="ECO:0000256" key="1">
    <source>
        <dbReference type="SAM" id="SignalP"/>
    </source>
</evidence>
<name>A0A2A4I6T8_9SPHN</name>
<dbReference type="SUPFAM" id="SSF51905">
    <property type="entry name" value="FAD/NAD(P)-binding domain"/>
    <property type="match status" value="1"/>
</dbReference>
<accession>A0A2A4I6T8</accession>
<protein>
    <submittedName>
        <fullName evidence="3">FAD-binding monooxygenase</fullName>
    </submittedName>
</protein>
<keyword evidence="4" id="KW-1185">Reference proteome</keyword>
<dbReference type="InterPro" id="IPR050407">
    <property type="entry name" value="Geranylgeranyl_reductase"/>
</dbReference>
<feature type="chain" id="PRO_5012517285" evidence="1">
    <location>
        <begin position="18"/>
        <end position="366"/>
    </location>
</feature>
<dbReference type="InterPro" id="IPR036188">
    <property type="entry name" value="FAD/NAD-bd_sf"/>
</dbReference>
<dbReference type="GO" id="GO:0071949">
    <property type="term" value="F:FAD binding"/>
    <property type="evidence" value="ECO:0007669"/>
    <property type="project" value="InterPro"/>
</dbReference>
<dbReference type="EMBL" id="NWVC01000006">
    <property type="protein sequence ID" value="PCG13734.1"/>
    <property type="molecule type" value="Genomic_DNA"/>
</dbReference>
<feature type="signal peptide" evidence="1">
    <location>
        <begin position="1"/>
        <end position="17"/>
    </location>
</feature>
<organism evidence="3 4">
    <name type="scientific">Sphingomonas adhaesiva</name>
    <dbReference type="NCBI Taxonomy" id="28212"/>
    <lineage>
        <taxon>Bacteria</taxon>
        <taxon>Pseudomonadati</taxon>
        <taxon>Pseudomonadota</taxon>
        <taxon>Alphaproteobacteria</taxon>
        <taxon>Sphingomonadales</taxon>
        <taxon>Sphingomonadaceae</taxon>
        <taxon>Sphingomonas</taxon>
    </lineage>
</organism>
<dbReference type="PANTHER" id="PTHR42685:SF22">
    <property type="entry name" value="CONDITIONED MEDIUM FACTOR RECEPTOR 1"/>
    <property type="match status" value="1"/>
</dbReference>
<gene>
    <name evidence="3" type="ORF">COA07_12530</name>
</gene>
<dbReference type="PANTHER" id="PTHR42685">
    <property type="entry name" value="GERANYLGERANYL DIPHOSPHATE REDUCTASE"/>
    <property type="match status" value="1"/>
</dbReference>
<keyword evidence="3" id="KW-0560">Oxidoreductase</keyword>
<dbReference type="InterPro" id="IPR002938">
    <property type="entry name" value="FAD-bd"/>
</dbReference>
<reference evidence="3 4" key="1">
    <citation type="submission" date="2017-09" db="EMBL/GenBank/DDBJ databases">
        <title>Sphingomonas adhaesiva DSM 7418, whole genome shotgun sequence.</title>
        <authorList>
            <person name="Feng G."/>
            <person name="Zhu H."/>
        </authorList>
    </citation>
    <scope>NUCLEOTIDE SEQUENCE [LARGE SCALE GENOMIC DNA]</scope>
    <source>
        <strain evidence="3 4">DSM 7418</strain>
    </source>
</reference>
<keyword evidence="1" id="KW-0732">Signal</keyword>
<dbReference type="AlphaFoldDB" id="A0A2A4I6T8"/>
<comment type="caution">
    <text evidence="3">The sequence shown here is derived from an EMBL/GenBank/DDBJ whole genome shotgun (WGS) entry which is preliminary data.</text>
</comment>
<dbReference type="Proteomes" id="UP000218323">
    <property type="component" value="Unassembled WGS sequence"/>
</dbReference>
<sequence length="366" mass="37088">MRRAPLILGAGPAGASAAIVLACAGAAPQVIERHRDIPDALCGGFLSWRTLAALERLGVAADALNPARIGIVRLFAAGRMVEAPLPAPALAVSRRRLDTVLADVASAAGARIERGVTVRAIDDAGVRTADGATLTGEALFLASGKHDVRGAARPAAARGDDPTLGLRWRCQPAPALTHMVAGAIELHLVARGYVGIALQEDGSANVCMAIRRSRLDAAGDPAALLRELAAEAPALADRLAFVGDGGGAGDAIANVPYGWRATAGTAGRYRLGDQAAVIPSLAGEGIGIAVASGASAAAAWLRDGSAGAPAWQRGFARRAAAPLGWAGAVWRVAERPALAALLLPAARAGRVIPLVAALTRIDRAGR</sequence>
<dbReference type="Pfam" id="PF01494">
    <property type="entry name" value="FAD_binding_3"/>
    <property type="match status" value="1"/>
</dbReference>
<dbReference type="RefSeq" id="WP_096641126.1">
    <property type="nucleotide sequence ID" value="NZ_NWVC01000006.1"/>
</dbReference>
<dbReference type="Gene3D" id="3.50.50.60">
    <property type="entry name" value="FAD/NAD(P)-binding domain"/>
    <property type="match status" value="1"/>
</dbReference>
<proteinExistence type="predicted"/>
<dbReference type="GO" id="GO:0004497">
    <property type="term" value="F:monooxygenase activity"/>
    <property type="evidence" value="ECO:0007669"/>
    <property type="project" value="UniProtKB-KW"/>
</dbReference>
<evidence type="ECO:0000259" key="2">
    <source>
        <dbReference type="Pfam" id="PF01494"/>
    </source>
</evidence>